<sequence length="231" mass="24352">MTDQANATNQTLSTAHALLQGLPATGFDDTALLAFYEQQLGKVSATPFHAEALDGYWQGRILSIASDIYGPGTHIYASCGLSDPEAFGGEREAGLGYELLVISQGPADWALQVIAQTLYAEVVNEAGFLEIVEAHDGMTTGGLDIGVAAPVNLMITKAFAPLPQTLQSAAGPVEMLVITVITDEEVTLSRKSGTPALLKQLISQGVGQLSDLERVLPKQGGLSRLWSRLTG</sequence>
<evidence type="ECO:0000313" key="3">
    <source>
        <dbReference type="Proteomes" id="UP001180081"/>
    </source>
</evidence>
<organism evidence="2 3">
    <name type="scientific">Chitinimonas viridis</name>
    <dbReference type="NCBI Taxonomy" id="664880"/>
    <lineage>
        <taxon>Bacteria</taxon>
        <taxon>Pseudomonadati</taxon>
        <taxon>Pseudomonadota</taxon>
        <taxon>Betaproteobacteria</taxon>
        <taxon>Neisseriales</taxon>
        <taxon>Chitinibacteraceae</taxon>
        <taxon>Chitinimonas</taxon>
    </lineage>
</organism>
<proteinExistence type="predicted"/>
<evidence type="ECO:0000313" key="2">
    <source>
        <dbReference type="EMBL" id="MDN3578537.1"/>
    </source>
</evidence>
<evidence type="ECO:0000259" key="1">
    <source>
        <dbReference type="Pfam" id="PF05076"/>
    </source>
</evidence>
<protein>
    <submittedName>
        <fullName evidence="2">Suppressor of fused domain protein</fullName>
    </submittedName>
</protein>
<dbReference type="RefSeq" id="WP_290333873.1">
    <property type="nucleotide sequence ID" value="NZ_JAUFPU010000018.1"/>
</dbReference>
<reference evidence="2" key="2">
    <citation type="submission" date="2023-06" db="EMBL/GenBank/DDBJ databases">
        <authorList>
            <person name="Lucena T."/>
            <person name="Sun Q."/>
        </authorList>
    </citation>
    <scope>NUCLEOTIDE SEQUENCE</scope>
    <source>
        <strain evidence="2">CECT 7703</strain>
    </source>
</reference>
<feature type="domain" description="Suppressor of fused-like" evidence="1">
    <location>
        <begin position="61"/>
        <end position="214"/>
    </location>
</feature>
<dbReference type="Proteomes" id="UP001180081">
    <property type="component" value="Unassembled WGS sequence"/>
</dbReference>
<gene>
    <name evidence="2" type="ORF">QWZ03_17340</name>
</gene>
<dbReference type="EMBL" id="JAUFPU010000018">
    <property type="protein sequence ID" value="MDN3578537.1"/>
    <property type="molecule type" value="Genomic_DNA"/>
</dbReference>
<comment type="caution">
    <text evidence="2">The sequence shown here is derived from an EMBL/GenBank/DDBJ whole genome shotgun (WGS) entry which is preliminary data.</text>
</comment>
<dbReference type="Pfam" id="PF05076">
    <property type="entry name" value="SUFU"/>
    <property type="match status" value="1"/>
</dbReference>
<dbReference type="InterPro" id="IPR020941">
    <property type="entry name" value="SUFU-like_domain"/>
</dbReference>
<keyword evidence="3" id="KW-1185">Reference proteome</keyword>
<accession>A0ABT8B8G4</accession>
<reference evidence="2" key="1">
    <citation type="journal article" date="2014" name="Int. J. Syst. Evol. Microbiol.">
        <title>Complete genome of a new Firmicutes species belonging to the dominant human colonic microbiota ('Ruminococcus bicirculans') reveals two chromosomes and a selective capacity to utilize plant glucans.</title>
        <authorList>
            <consortium name="NISC Comparative Sequencing Program"/>
            <person name="Wegmann U."/>
            <person name="Louis P."/>
            <person name="Goesmann A."/>
            <person name="Henrissat B."/>
            <person name="Duncan S.H."/>
            <person name="Flint H.J."/>
        </authorList>
    </citation>
    <scope>NUCLEOTIDE SEQUENCE</scope>
    <source>
        <strain evidence="2">CECT 7703</strain>
    </source>
</reference>
<name>A0ABT8B8G4_9NEIS</name>